<dbReference type="AlphaFoldDB" id="A0A245ZNC9"/>
<dbReference type="RefSeq" id="WP_088366603.1">
    <property type="nucleotide sequence ID" value="NZ_NBBI01000002.1"/>
</dbReference>
<keyword evidence="2" id="KW-0966">Cell projection</keyword>
<dbReference type="InterPro" id="IPR017585">
    <property type="entry name" value="SAF_FlgA"/>
</dbReference>
<dbReference type="OrthoDB" id="7408548at2"/>
<evidence type="ECO:0000259" key="1">
    <source>
        <dbReference type="Pfam" id="PF13144"/>
    </source>
</evidence>
<feature type="domain" description="Flagella basal body P-ring formation protein FlgA SAF" evidence="1">
    <location>
        <begin position="102"/>
        <end position="161"/>
    </location>
</feature>
<keyword evidence="2" id="KW-0969">Cilium</keyword>
<protein>
    <submittedName>
        <fullName evidence="2">Flagellar basal body P-ring biosynthesis protein FlgA</fullName>
    </submittedName>
</protein>
<organism evidence="2 3">
    <name type="scientific">Sphingomonas dokdonensis</name>
    <dbReference type="NCBI Taxonomy" id="344880"/>
    <lineage>
        <taxon>Bacteria</taxon>
        <taxon>Pseudomonadati</taxon>
        <taxon>Pseudomonadota</taxon>
        <taxon>Alphaproteobacteria</taxon>
        <taxon>Sphingomonadales</taxon>
        <taxon>Sphingomonadaceae</taxon>
        <taxon>Sphingomonas</taxon>
    </lineage>
</organism>
<sequence length="169" mass="17393">MIAFALALAAAAAPHQDTAALDKVVAGFTGRPIGEDGGARAAIDSRLRLKQCPTVALSWRTDAHDAVVVSCAGPEWRVFVPIRKPAQSPGIAVASAAAAAPVAAEKIIKRGDPLMIEAGSDGFSITREGVAMADATEGQRLMVRVDGSKMPVQAIAMAPGRATLPGWVE</sequence>
<comment type="caution">
    <text evidence="2">The sequence shown here is derived from an EMBL/GenBank/DDBJ whole genome shotgun (WGS) entry which is preliminary data.</text>
</comment>
<evidence type="ECO:0000313" key="3">
    <source>
        <dbReference type="Proteomes" id="UP000197290"/>
    </source>
</evidence>
<dbReference type="Proteomes" id="UP000197290">
    <property type="component" value="Unassembled WGS sequence"/>
</dbReference>
<gene>
    <name evidence="2" type="ORF">SPDO_12430</name>
</gene>
<dbReference type="Pfam" id="PF13144">
    <property type="entry name" value="ChapFlgA"/>
    <property type="match status" value="1"/>
</dbReference>
<proteinExistence type="predicted"/>
<keyword evidence="3" id="KW-1185">Reference proteome</keyword>
<name>A0A245ZNC9_9SPHN</name>
<evidence type="ECO:0000313" key="2">
    <source>
        <dbReference type="EMBL" id="OWK31236.1"/>
    </source>
</evidence>
<reference evidence="2 3" key="1">
    <citation type="submission" date="2017-03" db="EMBL/GenBank/DDBJ databases">
        <title>Genome sequence of Sphingomonas dokdonensis DSM 21029.</title>
        <authorList>
            <person name="Poehlein A."/>
            <person name="Wuebbeler J.H."/>
            <person name="Steinbuechel A."/>
            <person name="Daniel R."/>
        </authorList>
    </citation>
    <scope>NUCLEOTIDE SEQUENCE [LARGE SCALE GENOMIC DNA]</scope>
    <source>
        <strain evidence="2 3">DSM 21029</strain>
    </source>
</reference>
<accession>A0A245ZNC9</accession>
<dbReference type="EMBL" id="NBBI01000002">
    <property type="protein sequence ID" value="OWK31236.1"/>
    <property type="molecule type" value="Genomic_DNA"/>
</dbReference>
<dbReference type="Gene3D" id="2.30.30.760">
    <property type="match status" value="1"/>
</dbReference>
<keyword evidence="2" id="KW-0282">Flagellum</keyword>